<feature type="transmembrane region" description="Helical" evidence="2">
    <location>
        <begin position="15"/>
        <end position="37"/>
    </location>
</feature>
<proteinExistence type="predicted"/>
<reference evidence="4" key="1">
    <citation type="journal article" date="2019" name="Int. J. Syst. Evol. Microbiol.">
        <title>The Global Catalogue of Microorganisms (GCM) 10K type strain sequencing project: providing services to taxonomists for standard genome sequencing and annotation.</title>
        <authorList>
            <consortium name="The Broad Institute Genomics Platform"/>
            <consortium name="The Broad Institute Genome Sequencing Center for Infectious Disease"/>
            <person name="Wu L."/>
            <person name="Ma J."/>
        </authorList>
    </citation>
    <scope>NUCLEOTIDE SEQUENCE [LARGE SCALE GENOMIC DNA]</scope>
    <source>
        <strain evidence="4">CGMCC 1.12471</strain>
    </source>
</reference>
<gene>
    <name evidence="3" type="ORF">ACFSBI_00975</name>
</gene>
<keyword evidence="2" id="KW-0472">Membrane</keyword>
<organism evidence="3 4">
    <name type="scientific">Amnibacterium endophyticum</name>
    <dbReference type="NCBI Taxonomy" id="2109337"/>
    <lineage>
        <taxon>Bacteria</taxon>
        <taxon>Bacillati</taxon>
        <taxon>Actinomycetota</taxon>
        <taxon>Actinomycetes</taxon>
        <taxon>Micrococcales</taxon>
        <taxon>Microbacteriaceae</taxon>
        <taxon>Amnibacterium</taxon>
    </lineage>
</organism>
<keyword evidence="2" id="KW-0812">Transmembrane</keyword>
<keyword evidence="4" id="KW-1185">Reference proteome</keyword>
<comment type="caution">
    <text evidence="3">The sequence shown here is derived from an EMBL/GenBank/DDBJ whole genome shotgun (WGS) entry which is preliminary data.</text>
</comment>
<dbReference type="Proteomes" id="UP001597347">
    <property type="component" value="Unassembled WGS sequence"/>
</dbReference>
<sequence>MLSYSADHLPGLHPWLRSVLLGGGLYVALFFVVHVALAATATGIAPVDLVLLVLVCAPQVVYARRRGADIGRLRGLLIAAALVAAGALGFWSTFPAAPDATYAAWFLGAITFDLLGLALLGALEIAWSTMAALVVLSGIWAVSHGLPVAEGPVIVVRHVATLLIGTLLVVSLRRSRSAFVAFQAARMRRSTEEEAARARAAARRIAAERVLEQAGPTLEALAAGRPLSADDRRQLLVLEGALRDQIRTPLLVCGALRDSVTAARRRGVNVMLMDEAEQADAAVRVEAAAWLAERLDATGAGGFVGRLRDLGDAVRVSAVNDDHGDARSFPLSDAPAPEQRPQEAVSPYALGS</sequence>
<evidence type="ECO:0000313" key="3">
    <source>
        <dbReference type="EMBL" id="MFD1720108.1"/>
    </source>
</evidence>
<dbReference type="EMBL" id="JBHUEA010000001">
    <property type="protein sequence ID" value="MFD1720108.1"/>
    <property type="molecule type" value="Genomic_DNA"/>
</dbReference>
<dbReference type="RefSeq" id="WP_377931315.1">
    <property type="nucleotide sequence ID" value="NZ_JBHUEA010000001.1"/>
</dbReference>
<feature type="transmembrane region" description="Helical" evidence="2">
    <location>
        <begin position="75"/>
        <end position="94"/>
    </location>
</feature>
<evidence type="ECO:0000256" key="1">
    <source>
        <dbReference type="SAM" id="MobiDB-lite"/>
    </source>
</evidence>
<keyword evidence="2" id="KW-1133">Transmembrane helix</keyword>
<feature type="transmembrane region" description="Helical" evidence="2">
    <location>
        <begin position="125"/>
        <end position="142"/>
    </location>
</feature>
<evidence type="ECO:0000313" key="4">
    <source>
        <dbReference type="Proteomes" id="UP001597347"/>
    </source>
</evidence>
<protein>
    <submittedName>
        <fullName evidence="3">Uncharacterized protein</fullName>
    </submittedName>
</protein>
<name>A0ABW4L9B7_9MICO</name>
<feature type="transmembrane region" description="Helical" evidence="2">
    <location>
        <begin position="154"/>
        <end position="172"/>
    </location>
</feature>
<evidence type="ECO:0000256" key="2">
    <source>
        <dbReference type="SAM" id="Phobius"/>
    </source>
</evidence>
<accession>A0ABW4L9B7</accession>
<feature type="region of interest" description="Disordered" evidence="1">
    <location>
        <begin position="323"/>
        <end position="352"/>
    </location>
</feature>
<feature type="transmembrane region" description="Helical" evidence="2">
    <location>
        <begin position="100"/>
        <end position="120"/>
    </location>
</feature>